<keyword evidence="3 6" id="KW-0812">Transmembrane</keyword>
<evidence type="ECO:0000256" key="4">
    <source>
        <dbReference type="ARBA" id="ARBA00022989"/>
    </source>
</evidence>
<keyword evidence="5 6" id="KW-0472">Membrane</keyword>
<dbReference type="Pfam" id="PF12698">
    <property type="entry name" value="ABC2_membrane_3"/>
    <property type="match status" value="1"/>
</dbReference>
<dbReference type="RefSeq" id="WP_248956075.1">
    <property type="nucleotide sequence ID" value="NZ_JAKIKU010000007.1"/>
</dbReference>
<reference evidence="8 9" key="1">
    <citation type="submission" date="2022-01" db="EMBL/GenBank/DDBJ databases">
        <title>Whole genome-based taxonomy of the Shewanellaceae.</title>
        <authorList>
            <person name="Martin-Rodriguez A.J."/>
        </authorList>
    </citation>
    <scope>NUCLEOTIDE SEQUENCE [LARGE SCALE GENOMIC DNA]</scope>
    <source>
        <strain evidence="8 9">DSM 24955</strain>
    </source>
</reference>
<accession>A0ABT0KRA0</accession>
<feature type="transmembrane region" description="Helical" evidence="6">
    <location>
        <begin position="182"/>
        <end position="204"/>
    </location>
</feature>
<evidence type="ECO:0000256" key="3">
    <source>
        <dbReference type="ARBA" id="ARBA00022692"/>
    </source>
</evidence>
<keyword evidence="4 6" id="KW-1133">Transmembrane helix</keyword>
<name>A0ABT0KRA0_9GAMM</name>
<feature type="transmembrane region" description="Helical" evidence="6">
    <location>
        <begin position="225"/>
        <end position="249"/>
    </location>
</feature>
<organism evidence="8 9">
    <name type="scientific">Shewanella electrodiphila</name>
    <dbReference type="NCBI Taxonomy" id="934143"/>
    <lineage>
        <taxon>Bacteria</taxon>
        <taxon>Pseudomonadati</taxon>
        <taxon>Pseudomonadota</taxon>
        <taxon>Gammaproteobacteria</taxon>
        <taxon>Alteromonadales</taxon>
        <taxon>Shewanellaceae</taxon>
        <taxon>Shewanella</taxon>
    </lineage>
</organism>
<feature type="transmembrane region" description="Helical" evidence="6">
    <location>
        <begin position="291"/>
        <end position="311"/>
    </location>
</feature>
<proteinExistence type="predicted"/>
<evidence type="ECO:0000256" key="5">
    <source>
        <dbReference type="ARBA" id="ARBA00023136"/>
    </source>
</evidence>
<evidence type="ECO:0000256" key="1">
    <source>
        <dbReference type="ARBA" id="ARBA00004651"/>
    </source>
</evidence>
<comment type="subcellular location">
    <subcellularLocation>
        <location evidence="1">Cell membrane</location>
        <topology evidence="1">Multi-pass membrane protein</topology>
    </subcellularLocation>
</comment>
<sequence length="400" mass="44572">MRALLKQELNRLWHSPWQLALVTYIPLISILCLWWLFSAGLPRQLPVAVVDQDNSQLTRMLTRNLTANSVIKPIAYAQLADAEAAMKQAEVYALVLFPHQFKKSLLTSGSPTVDIRYNSQFLLVGKLLSSQLQMSLGAGLMEVAGMNQLLSGVNRASVAVNLSPVTSQTTALFNRNNNYVGFLVPPVLIALLQLIAMMTFVNALNSTLINKGDSYLLPSDFWRQVVCKVLFYTPIMLLHGCFILAWLYGYLNLPFAGSLSLLVMALVMMLLALWTLVILVFLLMREPARSVSFCTALFAPAFAFMGVTFPVNDMPQLAQWWRLIMPSSHYIDSHISVISYGAQTPQVLQQFLSYGYFLIVLVLAWALERMISSKQLSNQQSQIQSPDESVVVGNNKGASL</sequence>
<feature type="domain" description="ABC-2 type transporter transmembrane" evidence="7">
    <location>
        <begin position="17"/>
        <end position="365"/>
    </location>
</feature>
<gene>
    <name evidence="8" type="ORF">L2737_13770</name>
</gene>
<dbReference type="InterPro" id="IPR051449">
    <property type="entry name" value="ABC-2_transporter_component"/>
</dbReference>
<protein>
    <submittedName>
        <fullName evidence="8">ABC transporter permease</fullName>
    </submittedName>
</protein>
<dbReference type="InterPro" id="IPR013525">
    <property type="entry name" value="ABC2_TM"/>
</dbReference>
<dbReference type="PANTHER" id="PTHR30294">
    <property type="entry name" value="MEMBRANE COMPONENT OF ABC TRANSPORTER YHHJ-RELATED"/>
    <property type="match status" value="1"/>
</dbReference>
<keyword evidence="9" id="KW-1185">Reference proteome</keyword>
<dbReference type="Proteomes" id="UP001202134">
    <property type="component" value="Unassembled WGS sequence"/>
</dbReference>
<feature type="transmembrane region" description="Helical" evidence="6">
    <location>
        <begin position="347"/>
        <end position="367"/>
    </location>
</feature>
<comment type="caution">
    <text evidence="8">The sequence shown here is derived from an EMBL/GenBank/DDBJ whole genome shotgun (WGS) entry which is preliminary data.</text>
</comment>
<dbReference type="PANTHER" id="PTHR30294:SF47">
    <property type="entry name" value="INNER MEMBRANE TRANSPORT PERMEASE YHHJ"/>
    <property type="match status" value="1"/>
</dbReference>
<keyword evidence="2" id="KW-1003">Cell membrane</keyword>
<evidence type="ECO:0000256" key="2">
    <source>
        <dbReference type="ARBA" id="ARBA00022475"/>
    </source>
</evidence>
<evidence type="ECO:0000313" key="9">
    <source>
        <dbReference type="Proteomes" id="UP001202134"/>
    </source>
</evidence>
<evidence type="ECO:0000256" key="6">
    <source>
        <dbReference type="SAM" id="Phobius"/>
    </source>
</evidence>
<feature type="transmembrane region" description="Helical" evidence="6">
    <location>
        <begin position="21"/>
        <end position="37"/>
    </location>
</feature>
<evidence type="ECO:0000313" key="8">
    <source>
        <dbReference type="EMBL" id="MCL1046380.1"/>
    </source>
</evidence>
<feature type="transmembrane region" description="Helical" evidence="6">
    <location>
        <begin position="261"/>
        <end position="284"/>
    </location>
</feature>
<dbReference type="EMBL" id="JAKIKU010000007">
    <property type="protein sequence ID" value="MCL1046380.1"/>
    <property type="molecule type" value="Genomic_DNA"/>
</dbReference>
<dbReference type="Gene3D" id="3.40.1710.10">
    <property type="entry name" value="abc type-2 transporter like domain"/>
    <property type="match status" value="1"/>
</dbReference>
<evidence type="ECO:0000259" key="7">
    <source>
        <dbReference type="Pfam" id="PF12698"/>
    </source>
</evidence>